<evidence type="ECO:0000256" key="4">
    <source>
        <dbReference type="ARBA" id="ARBA00022692"/>
    </source>
</evidence>
<feature type="transmembrane region" description="Helical" evidence="8">
    <location>
        <begin position="178"/>
        <end position="199"/>
    </location>
</feature>
<keyword evidence="12" id="KW-1185">Reference proteome</keyword>
<dbReference type="GO" id="GO:0016020">
    <property type="term" value="C:membrane"/>
    <property type="evidence" value="ECO:0007669"/>
    <property type="project" value="UniProtKB-SubCell"/>
</dbReference>
<evidence type="ECO:0000256" key="6">
    <source>
        <dbReference type="ARBA" id="ARBA00023136"/>
    </source>
</evidence>
<evidence type="ECO:0000256" key="1">
    <source>
        <dbReference type="ARBA" id="ARBA00004141"/>
    </source>
</evidence>
<evidence type="ECO:0000256" key="2">
    <source>
        <dbReference type="ARBA" id="ARBA00005985"/>
    </source>
</evidence>
<sequence length="340" mass="37349">MSDTLRRRAAPHSASAKHEPQQAFSPIRKGPVLATPLDWLYAAVKLTRPHTIVHTTLAPMAVTAMALGGYGQLVHIPGDIWANLLLVQFGFMMANVWIVGINQIYDIDIDQINKAELPLPAGILSIKQAWVIITTALMVGTSCIMLGTSNNLIRGLWAFGTFLGTLYSIPSVRGKNSAMYTCMAITFCRGVIFPTCIYANVIDHFRPGASYLAPDISYVILFSIFWVLAISIFKDLPDVKGDLAHGSSNTLPLTIGIPNTVRLCMAIMFSPLVFSMVLTPTTYMLIWHTTLAAVLAIGWAQMDYTSKASLTAFYRVVVWNSLYLEYLLLPVTASVARLAF</sequence>
<dbReference type="STRING" id="1555241.A0A4P9X8U8"/>
<evidence type="ECO:0000256" key="5">
    <source>
        <dbReference type="ARBA" id="ARBA00022989"/>
    </source>
</evidence>
<feature type="region of interest" description="Disordered" evidence="7">
    <location>
        <begin position="1"/>
        <end position="23"/>
    </location>
</feature>
<evidence type="ECO:0000256" key="8">
    <source>
        <dbReference type="SAM" id="Phobius"/>
    </source>
</evidence>
<name>A0A4P9X8U8_9FUNG</name>
<dbReference type="OrthoDB" id="1502398at2759"/>
<accession>A0A4P9X8U8</accession>
<dbReference type="EMBL" id="ML014163">
    <property type="protein sequence ID" value="RKP01698.1"/>
    <property type="molecule type" value="Genomic_DNA"/>
</dbReference>
<keyword evidence="5 8" id="KW-1133">Transmembrane helix</keyword>
<dbReference type="PANTHER" id="PTHR43009">
    <property type="entry name" value="HOMOGENTISATE SOLANESYLTRANSFERASE, CHLOROPLASTIC"/>
    <property type="match status" value="1"/>
</dbReference>
<evidence type="ECO:0000313" key="9">
    <source>
        <dbReference type="EMBL" id="RKO97606.1"/>
    </source>
</evidence>
<evidence type="ECO:0008006" key="13">
    <source>
        <dbReference type="Google" id="ProtNLM"/>
    </source>
</evidence>
<feature type="transmembrane region" description="Helical" evidence="8">
    <location>
        <begin position="152"/>
        <end position="172"/>
    </location>
</feature>
<comment type="similarity">
    <text evidence="2">Belongs to the UbiA prenyltransferase family.</text>
</comment>
<reference evidence="11 12" key="1">
    <citation type="journal article" date="2018" name="Nat. Microbiol.">
        <title>Leveraging single-cell genomics to expand the fungal tree of life.</title>
        <authorList>
            <person name="Ahrendt S.R."/>
            <person name="Quandt C.A."/>
            <person name="Ciobanu D."/>
            <person name="Clum A."/>
            <person name="Salamov A."/>
            <person name="Andreopoulos B."/>
            <person name="Cheng J.F."/>
            <person name="Woyke T."/>
            <person name="Pelin A."/>
            <person name="Henrissat B."/>
            <person name="Reynolds N.K."/>
            <person name="Benny G.L."/>
            <person name="Smith M.E."/>
            <person name="James T.Y."/>
            <person name="Grigoriev I.V."/>
        </authorList>
    </citation>
    <scope>NUCLEOTIDE SEQUENCE [LARGE SCALE GENOMIC DNA]</scope>
    <source>
        <strain evidence="11 12">ATCC 52028</strain>
    </source>
</reference>
<dbReference type="Proteomes" id="UP000268535">
    <property type="component" value="Unassembled WGS sequence"/>
</dbReference>
<keyword evidence="3" id="KW-0808">Transferase</keyword>
<protein>
    <recommendedName>
        <fullName evidence="13">UbiA prenyltransferase</fullName>
    </recommendedName>
</protein>
<gene>
    <name evidence="9" type="ORF">CAUPRSCDRAFT_10729</name>
    <name evidence="10" type="ORF">CXG81DRAFT_18519</name>
</gene>
<feature type="transmembrane region" description="Helical" evidence="8">
    <location>
        <begin position="80"/>
        <end position="99"/>
    </location>
</feature>
<evidence type="ECO:0000256" key="3">
    <source>
        <dbReference type="ARBA" id="ARBA00022679"/>
    </source>
</evidence>
<organism evidence="10 12">
    <name type="scientific">Caulochytrium protostelioides</name>
    <dbReference type="NCBI Taxonomy" id="1555241"/>
    <lineage>
        <taxon>Eukaryota</taxon>
        <taxon>Fungi</taxon>
        <taxon>Fungi incertae sedis</taxon>
        <taxon>Chytridiomycota</taxon>
        <taxon>Chytridiomycota incertae sedis</taxon>
        <taxon>Chytridiomycetes</taxon>
        <taxon>Caulochytriales</taxon>
        <taxon>Caulochytriaceae</taxon>
        <taxon>Caulochytrium</taxon>
    </lineage>
</organism>
<comment type="subcellular location">
    <subcellularLocation>
        <location evidence="1">Membrane</location>
        <topology evidence="1">Multi-pass membrane protein</topology>
    </subcellularLocation>
</comment>
<keyword evidence="6 8" id="KW-0472">Membrane</keyword>
<evidence type="ECO:0000313" key="10">
    <source>
        <dbReference type="EMBL" id="RKP01698.1"/>
    </source>
</evidence>
<reference evidence="10" key="2">
    <citation type="submission" date="2018-04" db="EMBL/GenBank/DDBJ databases">
        <title>Leveraging single-cell genomics to expand the Fungal Tree of Life.</title>
        <authorList>
            <consortium name="DOE Joint Genome Institute"/>
            <person name="Ahrendt S.R."/>
            <person name="Quandt C.A."/>
            <person name="Ciobanu D."/>
            <person name="Clum A."/>
            <person name="Salamov A."/>
            <person name="Andreopoulos B."/>
            <person name="Cheng J.-F."/>
            <person name="Woyke T."/>
            <person name="Pelin A."/>
            <person name="Henrissat B."/>
            <person name="Benny G.L."/>
            <person name="Smith M.E."/>
            <person name="James T.Y."/>
            <person name="Grigoriev I.V."/>
        </authorList>
    </citation>
    <scope>NUCLEOTIDE SEQUENCE</scope>
    <source>
        <strain evidence="10">ATCC 52028</strain>
    </source>
</reference>
<dbReference type="Gene3D" id="1.10.357.140">
    <property type="entry name" value="UbiA prenyltransferase"/>
    <property type="match status" value="1"/>
</dbReference>
<dbReference type="AlphaFoldDB" id="A0A4P9X8U8"/>
<evidence type="ECO:0000313" key="11">
    <source>
        <dbReference type="Proteomes" id="UP000268535"/>
    </source>
</evidence>
<feature type="transmembrane region" description="Helical" evidence="8">
    <location>
        <begin position="322"/>
        <end position="339"/>
    </location>
</feature>
<evidence type="ECO:0000256" key="7">
    <source>
        <dbReference type="SAM" id="MobiDB-lite"/>
    </source>
</evidence>
<dbReference type="Pfam" id="PF01040">
    <property type="entry name" value="UbiA"/>
    <property type="match status" value="1"/>
</dbReference>
<dbReference type="Proteomes" id="UP000274922">
    <property type="component" value="Unassembled WGS sequence"/>
</dbReference>
<proteinExistence type="inferred from homology"/>
<reference evidence="9" key="3">
    <citation type="submission" date="2018-08" db="EMBL/GenBank/DDBJ databases">
        <title>Leveraging single-cell genomics to expand the Fungal Tree of Life.</title>
        <authorList>
            <consortium name="DOE Joint Genome Institute"/>
            <person name="Ahrendt S.R."/>
            <person name="Quandt C.A."/>
            <person name="Ciobanu D."/>
            <person name="Clum A."/>
            <person name="Salamov A."/>
            <person name="Andreopoulos B."/>
            <person name="Cheng J.-F."/>
            <person name="Woyke T."/>
            <person name="Pelin A."/>
            <person name="Henrissat B."/>
            <person name="Reynolds N."/>
            <person name="Benny G.L."/>
            <person name="Smith M.E."/>
            <person name="James T.Y."/>
            <person name="Grigoriev I.V."/>
        </authorList>
    </citation>
    <scope>NUCLEOTIDE SEQUENCE</scope>
    <source>
        <strain evidence="9">ATCC 52028</strain>
    </source>
</reference>
<keyword evidence="4 8" id="KW-0812">Transmembrane</keyword>
<dbReference type="GO" id="GO:0016765">
    <property type="term" value="F:transferase activity, transferring alkyl or aryl (other than methyl) groups"/>
    <property type="evidence" value="ECO:0007669"/>
    <property type="project" value="InterPro"/>
</dbReference>
<dbReference type="EMBL" id="ML009215">
    <property type="protein sequence ID" value="RKO97606.1"/>
    <property type="molecule type" value="Genomic_DNA"/>
</dbReference>
<dbReference type="InterPro" id="IPR044878">
    <property type="entry name" value="UbiA_sf"/>
</dbReference>
<feature type="transmembrane region" description="Helical" evidence="8">
    <location>
        <begin position="211"/>
        <end position="233"/>
    </location>
</feature>
<dbReference type="PANTHER" id="PTHR43009:SF7">
    <property type="entry name" value="HOMOGENTISATE GERANYLGERANYLTRANSFERASE, CHLOROPLASTIC"/>
    <property type="match status" value="1"/>
</dbReference>
<dbReference type="InterPro" id="IPR000537">
    <property type="entry name" value="UbiA_prenyltransferase"/>
</dbReference>
<evidence type="ECO:0000313" key="12">
    <source>
        <dbReference type="Proteomes" id="UP000274922"/>
    </source>
</evidence>